<dbReference type="Gene3D" id="3.60.40.10">
    <property type="entry name" value="PPM-type phosphatase domain"/>
    <property type="match status" value="1"/>
</dbReference>
<dbReference type="InterPro" id="IPR052016">
    <property type="entry name" value="Bact_Sigma-Reg"/>
</dbReference>
<dbReference type="SUPFAM" id="SSF81606">
    <property type="entry name" value="PP2C-like"/>
    <property type="match status" value="1"/>
</dbReference>
<gene>
    <name evidence="3" type="ORF">GCM10022416_08110</name>
</gene>
<dbReference type="InterPro" id="IPR013655">
    <property type="entry name" value="PAS_fold_3"/>
</dbReference>
<dbReference type="CDD" id="cd16936">
    <property type="entry name" value="HATPase_RsbW-like"/>
    <property type="match status" value="1"/>
</dbReference>
<dbReference type="EMBL" id="BAABDO010000007">
    <property type="protein sequence ID" value="GAA4130457.1"/>
    <property type="molecule type" value="Genomic_DNA"/>
</dbReference>
<dbReference type="InterPro" id="IPR003594">
    <property type="entry name" value="HATPase_dom"/>
</dbReference>
<comment type="caution">
    <text evidence="3">The sequence shown here is derived from an EMBL/GenBank/DDBJ whole genome shotgun (WGS) entry which is preliminary data.</text>
</comment>
<dbReference type="InterPro" id="IPR001932">
    <property type="entry name" value="PPM-type_phosphatase-like_dom"/>
</dbReference>
<dbReference type="PANTHER" id="PTHR43156:SF2">
    <property type="entry name" value="STAGE II SPORULATION PROTEIN E"/>
    <property type="match status" value="1"/>
</dbReference>
<evidence type="ECO:0000259" key="2">
    <source>
        <dbReference type="PROSITE" id="PS50112"/>
    </source>
</evidence>
<dbReference type="Pfam" id="PF08447">
    <property type="entry name" value="PAS_3"/>
    <property type="match status" value="1"/>
</dbReference>
<organism evidence="3 4">
    <name type="scientific">Actinomadura keratinilytica</name>
    <dbReference type="NCBI Taxonomy" id="547461"/>
    <lineage>
        <taxon>Bacteria</taxon>
        <taxon>Bacillati</taxon>
        <taxon>Actinomycetota</taxon>
        <taxon>Actinomycetes</taxon>
        <taxon>Streptosporangiales</taxon>
        <taxon>Thermomonosporaceae</taxon>
        <taxon>Actinomadura</taxon>
    </lineage>
</organism>
<dbReference type="CDD" id="cd00130">
    <property type="entry name" value="PAS"/>
    <property type="match status" value="1"/>
</dbReference>
<dbReference type="InterPro" id="IPR029016">
    <property type="entry name" value="GAF-like_dom_sf"/>
</dbReference>
<dbReference type="InterPro" id="IPR035965">
    <property type="entry name" value="PAS-like_dom_sf"/>
</dbReference>
<evidence type="ECO:0000313" key="3">
    <source>
        <dbReference type="EMBL" id="GAA4130457.1"/>
    </source>
</evidence>
<dbReference type="SUPFAM" id="SSF55781">
    <property type="entry name" value="GAF domain-like"/>
    <property type="match status" value="2"/>
</dbReference>
<dbReference type="InterPro" id="IPR003018">
    <property type="entry name" value="GAF"/>
</dbReference>
<feature type="domain" description="PAS" evidence="2">
    <location>
        <begin position="212"/>
        <end position="262"/>
    </location>
</feature>
<keyword evidence="1" id="KW-0378">Hydrolase</keyword>
<evidence type="ECO:0000313" key="4">
    <source>
        <dbReference type="Proteomes" id="UP001500266"/>
    </source>
</evidence>
<dbReference type="Gene3D" id="3.30.450.20">
    <property type="entry name" value="PAS domain"/>
    <property type="match status" value="1"/>
</dbReference>
<evidence type="ECO:0000256" key="1">
    <source>
        <dbReference type="ARBA" id="ARBA00022801"/>
    </source>
</evidence>
<protein>
    <recommendedName>
        <fullName evidence="2">PAS domain-containing protein</fullName>
    </recommendedName>
</protein>
<dbReference type="SMART" id="SM00331">
    <property type="entry name" value="PP2C_SIG"/>
    <property type="match status" value="1"/>
</dbReference>
<dbReference type="Gene3D" id="3.30.565.10">
    <property type="entry name" value="Histidine kinase-like ATPase, C-terminal domain"/>
    <property type="match status" value="1"/>
</dbReference>
<keyword evidence="4" id="KW-1185">Reference proteome</keyword>
<dbReference type="PANTHER" id="PTHR43156">
    <property type="entry name" value="STAGE II SPORULATION PROTEIN E-RELATED"/>
    <property type="match status" value="1"/>
</dbReference>
<dbReference type="Pfam" id="PF13581">
    <property type="entry name" value="HATPase_c_2"/>
    <property type="match status" value="1"/>
</dbReference>
<accession>A0ABP7Y435</accession>
<dbReference type="InterPro" id="IPR000014">
    <property type="entry name" value="PAS"/>
</dbReference>
<reference evidence="4" key="1">
    <citation type="journal article" date="2019" name="Int. J. Syst. Evol. Microbiol.">
        <title>The Global Catalogue of Microorganisms (GCM) 10K type strain sequencing project: providing services to taxonomists for standard genome sequencing and annotation.</title>
        <authorList>
            <consortium name="The Broad Institute Genomics Platform"/>
            <consortium name="The Broad Institute Genome Sequencing Center for Infectious Disease"/>
            <person name="Wu L."/>
            <person name="Ma J."/>
        </authorList>
    </citation>
    <scope>NUCLEOTIDE SEQUENCE [LARGE SCALE GENOMIC DNA]</scope>
    <source>
        <strain evidence="4">JCM 17316</strain>
    </source>
</reference>
<dbReference type="Proteomes" id="UP001500266">
    <property type="component" value="Unassembled WGS sequence"/>
</dbReference>
<dbReference type="Pfam" id="PF07228">
    <property type="entry name" value="SpoIIE"/>
    <property type="match status" value="1"/>
</dbReference>
<proteinExistence type="predicted"/>
<dbReference type="Pfam" id="PF13185">
    <property type="entry name" value="GAF_2"/>
    <property type="match status" value="1"/>
</dbReference>
<dbReference type="InterPro" id="IPR036457">
    <property type="entry name" value="PPM-type-like_dom_sf"/>
</dbReference>
<dbReference type="Gene3D" id="3.30.450.40">
    <property type="match status" value="2"/>
</dbReference>
<dbReference type="SUPFAM" id="SSF55785">
    <property type="entry name" value="PYP-like sensor domain (PAS domain)"/>
    <property type="match status" value="1"/>
</dbReference>
<dbReference type="InterPro" id="IPR036890">
    <property type="entry name" value="HATPase_C_sf"/>
</dbReference>
<sequence>MGVGEGLAEGPQERPDRVRSERLRLLAAVEPGDGGTDALRSALAHAMAEFDGLGGMAHLAAGGVAGELDLAVSSGLPASFIRAWQVIPKGDPAAPAEAWRTGRPVWRPAIETPAAWAEESLRPRPPRLPMAAGMLCVPLPGPAGPLGALSVLVPSDAEPARDQQEFFQDLARSAAEVLLRAASDASTAAHPGGAEPQPEGITGTWELDVVTGRVVYSDSLSELVAGIDFHGPVERFESWRDMIHPDDRPNLEKDLERALRADREYETEFRVRRASGSYGWLRSRAMITPVDESSKAVRLAGTFWDTTWDTDEDHAALDSMARVLSAVRAASARAALIDRLTRALTEAVTPRDVVDAVAENVLPAFNASGLLICEVQGGTMRVTGGTGYSQDFIDRLSGSPFPWDSPFGQVLRTRAPVFFASAKEILARFPHVVEYPFADDKDARAFLPLIASGRVIGAGVLGFDGPCHLSREERTLLTALSGLIAQALDRARLYDDAATRARELQRDLLPRELPELPCLSAAAHYRPAGYGAEIGGDWYDVIPLSSERVALVIGDVMGHGISEAATMGRLRTAVRTLSDLDLPPDEILDRLNAIVGDLGEDYFATCLYGVYDPVSGVLSFASAGHPPPVLVRRDGTAAYLTAAGNPPLGAAAPPFDTMTARLGDGDLLVLYTDGLVEAVDHDIDAGMAHLSGTLTAALRDEPDMPLRLVRDNVTRALLPAQEPIADDAALLVLRTHRIAPENVVSWTFADDPRAAGLAREHVREQLAAWGLDDTLLMTTELLVSELVGNVVRHAKGPIGLRMIRSWTLTCEVSDGSLTTPLIRRSKLTDEGGRGLQLVAALSHRWGTRYSSGGKTIWVEQRIPRIGPARAAGTAARHQRA</sequence>
<name>A0ABP7Y435_9ACTN</name>
<dbReference type="SMART" id="SM00065">
    <property type="entry name" value="GAF"/>
    <property type="match status" value="2"/>
</dbReference>
<dbReference type="PROSITE" id="PS50112">
    <property type="entry name" value="PAS"/>
    <property type="match status" value="1"/>
</dbReference>
<dbReference type="RefSeq" id="WP_345017518.1">
    <property type="nucleotide sequence ID" value="NZ_BAABDO010000007.1"/>
</dbReference>